<proteinExistence type="predicted"/>
<keyword evidence="1" id="KW-0723">Serine/threonine-protein kinase</keyword>
<sequence length="153" mass="16214">MAPSYSPAPLALPQPAGSGASAGPVRREGFELPAHTSSVSRARSRLSGQLRRWGFPEELGHTALLVISEFVTNAVLHTDSGRIGCNIQLDGQRLRIEVTDEGTERCVPRARSAAPEEVGGRGLQLVGALTERWGVSAGDTPCGRKVWAELGTC</sequence>
<dbReference type="SUPFAM" id="SSF55874">
    <property type="entry name" value="ATPase domain of HSP90 chaperone/DNA topoisomerase II/histidine kinase"/>
    <property type="match status" value="1"/>
</dbReference>
<evidence type="ECO:0000256" key="1">
    <source>
        <dbReference type="ARBA" id="ARBA00022527"/>
    </source>
</evidence>
<dbReference type="CDD" id="cd16936">
    <property type="entry name" value="HATPase_RsbW-like"/>
    <property type="match status" value="1"/>
</dbReference>
<dbReference type="Pfam" id="PF13581">
    <property type="entry name" value="HATPase_c_2"/>
    <property type="match status" value="1"/>
</dbReference>
<dbReference type="AlphaFoldDB" id="A0A4Y3QQS3"/>
<keyword evidence="1" id="KW-0418">Kinase</keyword>
<feature type="compositionally biased region" description="Low complexity" evidence="2">
    <location>
        <begin position="1"/>
        <end position="19"/>
    </location>
</feature>
<feature type="region of interest" description="Disordered" evidence="2">
    <location>
        <begin position="1"/>
        <end position="26"/>
    </location>
</feature>
<dbReference type="Gene3D" id="3.30.565.10">
    <property type="entry name" value="Histidine kinase-like ATPase, C-terminal domain"/>
    <property type="match status" value="1"/>
</dbReference>
<organism evidence="4 5">
    <name type="scientific">Streptomyces cacaoi</name>
    <dbReference type="NCBI Taxonomy" id="1898"/>
    <lineage>
        <taxon>Bacteria</taxon>
        <taxon>Bacillati</taxon>
        <taxon>Actinomycetota</taxon>
        <taxon>Actinomycetes</taxon>
        <taxon>Kitasatosporales</taxon>
        <taxon>Streptomycetaceae</taxon>
        <taxon>Streptomyces</taxon>
    </lineage>
</organism>
<evidence type="ECO:0000259" key="3">
    <source>
        <dbReference type="Pfam" id="PF13581"/>
    </source>
</evidence>
<protein>
    <submittedName>
        <fullName evidence="4">ATP-binding protein</fullName>
    </submittedName>
</protein>
<dbReference type="RefSeq" id="WP_030878877.1">
    <property type="nucleotide sequence ID" value="NZ_BJMM01000002.1"/>
</dbReference>
<dbReference type="PANTHER" id="PTHR35526:SF3">
    <property type="entry name" value="ANTI-SIGMA-F FACTOR RSBW"/>
    <property type="match status" value="1"/>
</dbReference>
<dbReference type="GO" id="GO:0004674">
    <property type="term" value="F:protein serine/threonine kinase activity"/>
    <property type="evidence" value="ECO:0007669"/>
    <property type="project" value="UniProtKB-KW"/>
</dbReference>
<keyword evidence="4" id="KW-0547">Nucleotide-binding</keyword>
<gene>
    <name evidence="4" type="ORF">SCA03_01860</name>
</gene>
<reference evidence="4 5" key="1">
    <citation type="submission" date="2019-06" db="EMBL/GenBank/DDBJ databases">
        <title>Whole genome shotgun sequence of Streptomyces cacaoi subsp. cacaoi NBRC 12748.</title>
        <authorList>
            <person name="Hosoyama A."/>
            <person name="Uohara A."/>
            <person name="Ohji S."/>
            <person name="Ichikawa N."/>
        </authorList>
    </citation>
    <scope>NUCLEOTIDE SEQUENCE [LARGE SCALE GENOMIC DNA]</scope>
    <source>
        <strain evidence="4 5">NBRC 12748</strain>
    </source>
</reference>
<evidence type="ECO:0000313" key="5">
    <source>
        <dbReference type="Proteomes" id="UP000319210"/>
    </source>
</evidence>
<keyword evidence="1" id="KW-0808">Transferase</keyword>
<dbReference type="InterPro" id="IPR003594">
    <property type="entry name" value="HATPase_dom"/>
</dbReference>
<dbReference type="InterPro" id="IPR036890">
    <property type="entry name" value="HATPase_C_sf"/>
</dbReference>
<dbReference type="EMBL" id="BJMM01000002">
    <property type="protein sequence ID" value="GEB47635.1"/>
    <property type="molecule type" value="Genomic_DNA"/>
</dbReference>
<keyword evidence="4" id="KW-0067">ATP-binding</keyword>
<comment type="caution">
    <text evidence="4">The sequence shown here is derived from an EMBL/GenBank/DDBJ whole genome shotgun (WGS) entry which is preliminary data.</text>
</comment>
<dbReference type="GO" id="GO:0005524">
    <property type="term" value="F:ATP binding"/>
    <property type="evidence" value="ECO:0007669"/>
    <property type="project" value="UniProtKB-KW"/>
</dbReference>
<evidence type="ECO:0000256" key="2">
    <source>
        <dbReference type="SAM" id="MobiDB-lite"/>
    </source>
</evidence>
<accession>A0A4Y3QQS3</accession>
<name>A0A4Y3QQS3_STRCI</name>
<feature type="domain" description="Histidine kinase/HSP90-like ATPase" evidence="3">
    <location>
        <begin position="33"/>
        <end position="146"/>
    </location>
</feature>
<keyword evidence="5" id="KW-1185">Reference proteome</keyword>
<dbReference type="InterPro" id="IPR050267">
    <property type="entry name" value="Anti-sigma-factor_SerPK"/>
</dbReference>
<dbReference type="PANTHER" id="PTHR35526">
    <property type="entry name" value="ANTI-SIGMA-F FACTOR RSBW-RELATED"/>
    <property type="match status" value="1"/>
</dbReference>
<dbReference type="Proteomes" id="UP000319210">
    <property type="component" value="Unassembled WGS sequence"/>
</dbReference>
<evidence type="ECO:0000313" key="4">
    <source>
        <dbReference type="EMBL" id="GEB47635.1"/>
    </source>
</evidence>